<evidence type="ECO:0000256" key="7">
    <source>
        <dbReference type="SAM" id="Phobius"/>
    </source>
</evidence>
<feature type="transmembrane region" description="Helical" evidence="7">
    <location>
        <begin position="145"/>
        <end position="165"/>
    </location>
</feature>
<keyword evidence="9" id="KW-1185">Reference proteome</keyword>
<feature type="transmembrane region" description="Helical" evidence="7">
    <location>
        <begin position="177"/>
        <end position="198"/>
    </location>
</feature>
<evidence type="ECO:0000256" key="2">
    <source>
        <dbReference type="ARBA" id="ARBA00006213"/>
    </source>
</evidence>
<keyword evidence="5 7" id="KW-1133">Transmembrane helix</keyword>
<evidence type="ECO:0000256" key="4">
    <source>
        <dbReference type="ARBA" id="ARBA00022692"/>
    </source>
</evidence>
<feature type="transmembrane region" description="Helical" evidence="7">
    <location>
        <begin position="43"/>
        <end position="67"/>
    </location>
</feature>
<evidence type="ECO:0000313" key="9">
    <source>
        <dbReference type="Proteomes" id="UP000823775"/>
    </source>
</evidence>
<dbReference type="PANTHER" id="PTHR31376">
    <property type="entry name" value="OS09G0467300 PROTEIN-RELATED"/>
    <property type="match status" value="1"/>
</dbReference>
<dbReference type="InterPro" id="IPR037185">
    <property type="entry name" value="EmrE-like"/>
</dbReference>
<dbReference type="EMBL" id="JACEIK010008862">
    <property type="protein sequence ID" value="MCE3051708.1"/>
    <property type="molecule type" value="Genomic_DNA"/>
</dbReference>
<dbReference type="Proteomes" id="UP000823775">
    <property type="component" value="Unassembled WGS sequence"/>
</dbReference>
<evidence type="ECO:0000256" key="3">
    <source>
        <dbReference type="ARBA" id="ARBA00022448"/>
    </source>
</evidence>
<evidence type="ECO:0000256" key="5">
    <source>
        <dbReference type="ARBA" id="ARBA00022989"/>
    </source>
</evidence>
<dbReference type="SUPFAM" id="SSF103481">
    <property type="entry name" value="Multidrug resistance efflux transporter EmrE"/>
    <property type="match status" value="1"/>
</dbReference>
<comment type="subcellular location">
    <subcellularLocation>
        <location evidence="1">Membrane</location>
        <topology evidence="1">Multi-pass membrane protein</topology>
    </subcellularLocation>
</comment>
<evidence type="ECO:0000256" key="6">
    <source>
        <dbReference type="ARBA" id="ARBA00023136"/>
    </source>
</evidence>
<keyword evidence="6 7" id="KW-0472">Membrane</keyword>
<keyword evidence="4 7" id="KW-0812">Transmembrane</keyword>
<gene>
    <name evidence="8" type="ORF">HAX54_050551</name>
</gene>
<dbReference type="InterPro" id="IPR030182">
    <property type="entry name" value="PUP_plant"/>
</dbReference>
<dbReference type="Pfam" id="PF16913">
    <property type="entry name" value="PUNUT"/>
    <property type="match status" value="1"/>
</dbReference>
<comment type="similarity">
    <text evidence="2">Belongs to the purine permeases (TC 2.A.7.14) family.</text>
</comment>
<feature type="transmembrane region" description="Helical" evidence="7">
    <location>
        <begin position="210"/>
        <end position="235"/>
    </location>
</feature>
<feature type="transmembrane region" description="Helical" evidence="7">
    <location>
        <begin position="88"/>
        <end position="107"/>
    </location>
</feature>
<keyword evidence="3" id="KW-0813">Transport</keyword>
<evidence type="ECO:0000313" key="8">
    <source>
        <dbReference type="EMBL" id="MCE3051708.1"/>
    </source>
</evidence>
<proteinExistence type="inferred from homology"/>
<protein>
    <submittedName>
        <fullName evidence="8">Uncharacterized protein</fullName>
    </submittedName>
</protein>
<accession>A0ABS8WQG1</accession>
<feature type="transmembrane region" description="Helical" evidence="7">
    <location>
        <begin position="119"/>
        <end position="138"/>
    </location>
</feature>
<organism evidence="8 9">
    <name type="scientific">Datura stramonium</name>
    <name type="common">Jimsonweed</name>
    <name type="synonym">Common thornapple</name>
    <dbReference type="NCBI Taxonomy" id="4076"/>
    <lineage>
        <taxon>Eukaryota</taxon>
        <taxon>Viridiplantae</taxon>
        <taxon>Streptophyta</taxon>
        <taxon>Embryophyta</taxon>
        <taxon>Tracheophyta</taxon>
        <taxon>Spermatophyta</taxon>
        <taxon>Magnoliopsida</taxon>
        <taxon>eudicotyledons</taxon>
        <taxon>Gunneridae</taxon>
        <taxon>Pentapetalae</taxon>
        <taxon>asterids</taxon>
        <taxon>lamiids</taxon>
        <taxon>Solanales</taxon>
        <taxon>Solanaceae</taxon>
        <taxon>Solanoideae</taxon>
        <taxon>Datureae</taxon>
        <taxon>Datura</taxon>
    </lineage>
</organism>
<reference evidence="8 9" key="1">
    <citation type="journal article" date="2021" name="BMC Genomics">
        <title>Datura genome reveals duplications of psychoactive alkaloid biosynthetic genes and high mutation rate following tissue culture.</title>
        <authorList>
            <person name="Rajewski A."/>
            <person name="Carter-House D."/>
            <person name="Stajich J."/>
            <person name="Litt A."/>
        </authorList>
    </citation>
    <scope>NUCLEOTIDE SEQUENCE [LARGE SCALE GENOMIC DNA]</scope>
    <source>
        <strain evidence="8">AR-01</strain>
    </source>
</reference>
<sequence length="242" mass="27018">MEPQVSSRMKKVLLVINCIILAVGTCGAPLVMRLYFIKGGKRIWLSCWLQTVAWPINFIPLAISYFYRCKNNNSNNNNTTRLILMTPRIFWATIGIGILQGFANYFYSYGVAKLPVSTSGLLFATQLAFTAFFAFVIVRLKFTSYSINAVFLLTIGAVILALRSGGDQPKGESKKEYVLGFIMTLASAALTGLIFPLVELTYKKAQQPITYTLVLEFLTVYCFVATVLATIGMMINNDFQKF</sequence>
<feature type="transmembrane region" description="Helical" evidence="7">
    <location>
        <begin position="12"/>
        <end position="37"/>
    </location>
</feature>
<comment type="caution">
    <text evidence="8">The sequence shown here is derived from an EMBL/GenBank/DDBJ whole genome shotgun (WGS) entry which is preliminary data.</text>
</comment>
<evidence type="ECO:0000256" key="1">
    <source>
        <dbReference type="ARBA" id="ARBA00004141"/>
    </source>
</evidence>
<name>A0ABS8WQG1_DATST</name>
<dbReference type="PANTHER" id="PTHR31376:SF69">
    <property type="entry name" value="PURINE PERMEASE-RELATED"/>
    <property type="match status" value="1"/>
</dbReference>